<proteinExistence type="predicted"/>
<dbReference type="AlphaFoldDB" id="A0A5J4QM18"/>
<gene>
    <name evidence="1" type="ORF">EZS27_028401</name>
</gene>
<comment type="caution">
    <text evidence="1">The sequence shown here is derived from an EMBL/GenBank/DDBJ whole genome shotgun (WGS) entry which is preliminary data.</text>
</comment>
<organism evidence="1">
    <name type="scientific">termite gut metagenome</name>
    <dbReference type="NCBI Taxonomy" id="433724"/>
    <lineage>
        <taxon>unclassified sequences</taxon>
        <taxon>metagenomes</taxon>
        <taxon>organismal metagenomes</taxon>
    </lineage>
</organism>
<evidence type="ECO:0000313" key="1">
    <source>
        <dbReference type="EMBL" id="KAA6322014.1"/>
    </source>
</evidence>
<sequence length="67" mass="7575">MPKEKDFPQMIVGIFLKQANLRNKTNSLQKSSAIQKISIILSGVNILIMPNLDVVIIHPYPPEINDF</sequence>
<reference evidence="1" key="1">
    <citation type="submission" date="2019-03" db="EMBL/GenBank/DDBJ databases">
        <title>Single cell metagenomics reveals metabolic interactions within the superorganism composed of flagellate Streblomastix strix and complex community of Bacteroidetes bacteria on its surface.</title>
        <authorList>
            <person name="Treitli S.C."/>
            <person name="Kolisko M."/>
            <person name="Husnik F."/>
            <person name="Keeling P."/>
            <person name="Hampl V."/>
        </authorList>
    </citation>
    <scope>NUCLEOTIDE SEQUENCE</scope>
    <source>
        <strain evidence="1">STM</strain>
    </source>
</reference>
<name>A0A5J4QM18_9ZZZZ</name>
<protein>
    <submittedName>
        <fullName evidence="1">Uncharacterized protein</fullName>
    </submittedName>
</protein>
<dbReference type="EMBL" id="SNRY01003151">
    <property type="protein sequence ID" value="KAA6322014.1"/>
    <property type="molecule type" value="Genomic_DNA"/>
</dbReference>
<accession>A0A5J4QM18</accession>